<dbReference type="EMBL" id="SWJZ01000066">
    <property type="protein sequence ID" value="TKD15814.1"/>
    <property type="molecule type" value="Genomic_DNA"/>
</dbReference>
<dbReference type="InterPro" id="IPR003660">
    <property type="entry name" value="HAMP_dom"/>
</dbReference>
<dbReference type="InterPro" id="IPR003594">
    <property type="entry name" value="HATPase_dom"/>
</dbReference>
<comment type="catalytic activity">
    <reaction evidence="1">
        <text>ATP + protein L-histidine = ADP + protein N-phospho-L-histidine.</text>
        <dbReference type="EC" id="2.7.13.3"/>
    </reaction>
</comment>
<dbReference type="Proteomes" id="UP000310597">
    <property type="component" value="Unassembled WGS sequence"/>
</dbReference>
<organism evidence="13 14">
    <name type="scientific">Rhodobacter capsulatus</name>
    <name type="common">Rhodopseudomonas capsulata</name>
    <dbReference type="NCBI Taxonomy" id="1061"/>
    <lineage>
        <taxon>Bacteria</taxon>
        <taxon>Pseudomonadati</taxon>
        <taxon>Pseudomonadota</taxon>
        <taxon>Alphaproteobacteria</taxon>
        <taxon>Rhodobacterales</taxon>
        <taxon>Rhodobacter group</taxon>
        <taxon>Rhodobacter</taxon>
    </lineage>
</organism>
<dbReference type="InterPro" id="IPR036097">
    <property type="entry name" value="HisK_dim/P_sf"/>
</dbReference>
<dbReference type="RefSeq" id="WP_136908099.1">
    <property type="nucleotide sequence ID" value="NZ_SWJZ01000066.1"/>
</dbReference>
<dbReference type="PROSITE" id="PS50885">
    <property type="entry name" value="HAMP"/>
    <property type="match status" value="1"/>
</dbReference>
<feature type="transmembrane region" description="Helical" evidence="10">
    <location>
        <begin position="139"/>
        <end position="158"/>
    </location>
</feature>
<proteinExistence type="predicted"/>
<dbReference type="EC" id="2.7.13.3" evidence="3"/>
<dbReference type="GO" id="GO:0005886">
    <property type="term" value="C:plasma membrane"/>
    <property type="evidence" value="ECO:0007669"/>
    <property type="project" value="TreeGrafter"/>
</dbReference>
<evidence type="ECO:0000313" key="14">
    <source>
        <dbReference type="Proteomes" id="UP000310597"/>
    </source>
</evidence>
<dbReference type="OrthoDB" id="9809766at2"/>
<keyword evidence="4" id="KW-0597">Phosphoprotein</keyword>
<dbReference type="SMART" id="SM00388">
    <property type="entry name" value="HisKA"/>
    <property type="match status" value="1"/>
</dbReference>
<dbReference type="Pfam" id="PF00512">
    <property type="entry name" value="HisKA"/>
    <property type="match status" value="1"/>
</dbReference>
<dbReference type="Gene3D" id="3.30.565.10">
    <property type="entry name" value="Histidine kinase-like ATPase, C-terminal domain"/>
    <property type="match status" value="1"/>
</dbReference>
<evidence type="ECO:0000256" key="8">
    <source>
        <dbReference type="ARBA" id="ARBA00022989"/>
    </source>
</evidence>
<dbReference type="CDD" id="cd00082">
    <property type="entry name" value="HisKA"/>
    <property type="match status" value="1"/>
</dbReference>
<dbReference type="Gene3D" id="1.10.287.130">
    <property type="match status" value="1"/>
</dbReference>
<evidence type="ECO:0000256" key="6">
    <source>
        <dbReference type="ARBA" id="ARBA00022692"/>
    </source>
</evidence>
<reference evidence="13 14" key="1">
    <citation type="submission" date="2019-04" db="EMBL/GenBank/DDBJ databases">
        <title>Draft Whole-Genome sequence of the purple photosynthetic bacterium Rhodobacter capsulatus SP108 with an indigenous class A beta-lactamase.</title>
        <authorList>
            <person name="Robertson S."/>
            <person name="Meyer T.E."/>
            <person name="Kyndt J.A."/>
        </authorList>
    </citation>
    <scope>NUCLEOTIDE SEQUENCE [LARGE SCALE GENOMIC DNA]</scope>
    <source>
        <strain evidence="13 14">SP108</strain>
    </source>
</reference>
<evidence type="ECO:0000313" key="13">
    <source>
        <dbReference type="EMBL" id="TKD15814.1"/>
    </source>
</evidence>
<keyword evidence="6 10" id="KW-0812">Transmembrane</keyword>
<dbReference type="PANTHER" id="PTHR45436:SF5">
    <property type="entry name" value="SENSOR HISTIDINE KINASE TRCS"/>
    <property type="match status" value="1"/>
</dbReference>
<comment type="subcellular location">
    <subcellularLocation>
        <location evidence="2">Membrane</location>
    </subcellularLocation>
</comment>
<feature type="domain" description="Histidine kinase" evidence="11">
    <location>
        <begin position="223"/>
        <end position="414"/>
    </location>
</feature>
<dbReference type="InterPro" id="IPR050428">
    <property type="entry name" value="TCS_sensor_his_kinase"/>
</dbReference>
<evidence type="ECO:0000256" key="9">
    <source>
        <dbReference type="ARBA" id="ARBA00023012"/>
    </source>
</evidence>
<dbReference type="SUPFAM" id="SSF55874">
    <property type="entry name" value="ATPase domain of HSP90 chaperone/DNA topoisomerase II/histidine kinase"/>
    <property type="match status" value="1"/>
</dbReference>
<keyword evidence="8 10" id="KW-1133">Transmembrane helix</keyword>
<accession>A0A4U1JN04</accession>
<evidence type="ECO:0000256" key="5">
    <source>
        <dbReference type="ARBA" id="ARBA00022679"/>
    </source>
</evidence>
<dbReference type="GO" id="GO:0000155">
    <property type="term" value="F:phosphorelay sensor kinase activity"/>
    <property type="evidence" value="ECO:0007669"/>
    <property type="project" value="InterPro"/>
</dbReference>
<dbReference type="PROSITE" id="PS50109">
    <property type="entry name" value="HIS_KIN"/>
    <property type="match status" value="1"/>
</dbReference>
<evidence type="ECO:0000256" key="1">
    <source>
        <dbReference type="ARBA" id="ARBA00000085"/>
    </source>
</evidence>
<keyword evidence="9" id="KW-0902">Two-component regulatory system</keyword>
<evidence type="ECO:0000256" key="2">
    <source>
        <dbReference type="ARBA" id="ARBA00004370"/>
    </source>
</evidence>
<sequence>MSRTAAPRSIRNRLLRAVLGVVALGWLGTVALTALFIDREMSEGFDEELELVAETTILALETGSNPAVPRLVGVSPGQDQRLLRVIRPGAPEPVVPWISPAEDGFFDQAGWRVLRRSGDHEVVEVAHNQAWRRSEMAEAAVSLLILVGPVVALLILGIRRALRRALAPLDDLAETIAGRGSDDLSPLPEAGLARELRPLAHGLNGYLARIDDLRAIERRFVANAAHELRTPIAAIRGRLDLLGGPGAAAALPMLDDLTRRVERLLQLSRSEAGLGLGRGPSDLVQVARLLVEEARRQGAEMRFDDGDVESLSLPVDADALAILIRNLLENALEHGTGPVRVVICPAEAGQGGGAALMIENPTAQVAFVEAPFAKGPGSRGLGLGLSIVAALAAAMGASVEKSIRAGLARVVVRF</sequence>
<feature type="transmembrane region" description="Helical" evidence="10">
    <location>
        <begin position="14"/>
        <end position="37"/>
    </location>
</feature>
<evidence type="ECO:0000256" key="3">
    <source>
        <dbReference type="ARBA" id="ARBA00012438"/>
    </source>
</evidence>
<comment type="caution">
    <text evidence="13">The sequence shown here is derived from an EMBL/GenBank/DDBJ whole genome shotgun (WGS) entry which is preliminary data.</text>
</comment>
<dbReference type="InterPro" id="IPR005467">
    <property type="entry name" value="His_kinase_dom"/>
</dbReference>
<dbReference type="AlphaFoldDB" id="A0A4U1JN04"/>
<evidence type="ECO:0000256" key="4">
    <source>
        <dbReference type="ARBA" id="ARBA00022553"/>
    </source>
</evidence>
<gene>
    <name evidence="13" type="ORF">FBT96_15205</name>
</gene>
<dbReference type="InterPro" id="IPR036890">
    <property type="entry name" value="HATPase_C_sf"/>
</dbReference>
<dbReference type="Pfam" id="PF02518">
    <property type="entry name" value="HATPase_c"/>
    <property type="match status" value="1"/>
</dbReference>
<dbReference type="SUPFAM" id="SSF47384">
    <property type="entry name" value="Homodimeric domain of signal transducing histidine kinase"/>
    <property type="match status" value="1"/>
</dbReference>
<evidence type="ECO:0000256" key="10">
    <source>
        <dbReference type="SAM" id="Phobius"/>
    </source>
</evidence>
<evidence type="ECO:0000256" key="7">
    <source>
        <dbReference type="ARBA" id="ARBA00022777"/>
    </source>
</evidence>
<protein>
    <recommendedName>
        <fullName evidence="3">histidine kinase</fullName>
        <ecNumber evidence="3">2.7.13.3</ecNumber>
    </recommendedName>
</protein>
<name>A0A4U1JN04_RHOCA</name>
<dbReference type="InterPro" id="IPR003661">
    <property type="entry name" value="HisK_dim/P_dom"/>
</dbReference>
<evidence type="ECO:0000259" key="12">
    <source>
        <dbReference type="PROSITE" id="PS50885"/>
    </source>
</evidence>
<keyword evidence="5" id="KW-0808">Transferase</keyword>
<evidence type="ECO:0000259" key="11">
    <source>
        <dbReference type="PROSITE" id="PS50109"/>
    </source>
</evidence>
<feature type="domain" description="HAMP" evidence="12">
    <location>
        <begin position="163"/>
        <end position="215"/>
    </location>
</feature>
<keyword evidence="10" id="KW-0472">Membrane</keyword>
<keyword evidence="7" id="KW-0418">Kinase</keyword>
<dbReference type="PANTHER" id="PTHR45436">
    <property type="entry name" value="SENSOR HISTIDINE KINASE YKOH"/>
    <property type="match status" value="1"/>
</dbReference>